<proteinExistence type="predicted"/>
<accession>A0A061RXN7</accession>
<protein>
    <submittedName>
        <fullName evidence="2">Uncharacterized protein</fullName>
    </submittedName>
</protein>
<feature type="non-terminal residue" evidence="2">
    <location>
        <position position="1"/>
    </location>
</feature>
<feature type="non-terminal residue" evidence="2">
    <location>
        <position position="80"/>
    </location>
</feature>
<organism evidence="2">
    <name type="scientific">Tetraselmis sp. GSL018</name>
    <dbReference type="NCBI Taxonomy" id="582737"/>
    <lineage>
        <taxon>Eukaryota</taxon>
        <taxon>Viridiplantae</taxon>
        <taxon>Chlorophyta</taxon>
        <taxon>core chlorophytes</taxon>
        <taxon>Chlorodendrophyceae</taxon>
        <taxon>Chlorodendrales</taxon>
        <taxon>Chlorodendraceae</taxon>
        <taxon>Tetraselmis</taxon>
    </lineage>
</organism>
<dbReference type="EMBL" id="GBEZ01008853">
    <property type="protein sequence ID" value="JAC76708.1"/>
    <property type="molecule type" value="Transcribed_RNA"/>
</dbReference>
<evidence type="ECO:0000256" key="1">
    <source>
        <dbReference type="SAM" id="MobiDB-lite"/>
    </source>
</evidence>
<dbReference type="AlphaFoldDB" id="A0A061RXN7"/>
<feature type="region of interest" description="Disordered" evidence="1">
    <location>
        <begin position="1"/>
        <end position="20"/>
    </location>
</feature>
<gene>
    <name evidence="2" type="ORF">TSPGSL018_19468</name>
</gene>
<evidence type="ECO:0000313" key="2">
    <source>
        <dbReference type="EMBL" id="JAC76708.1"/>
    </source>
</evidence>
<sequence>PHFGAGTARRRGHKGLNHGFRTCRAPRRVGEAAVARPPTAAALSHLPRPWAVPPPGKNYQACLPIDREGSAGRRMEGEIA</sequence>
<name>A0A061RXN7_9CHLO</name>
<reference evidence="2" key="1">
    <citation type="submission" date="2014-05" db="EMBL/GenBank/DDBJ databases">
        <title>The transcriptome of the halophilic microalga Tetraselmis sp. GSL018 isolated from the Great Salt Lake, Utah.</title>
        <authorList>
            <person name="Jinkerson R.E."/>
            <person name="D'Adamo S."/>
            <person name="Posewitz M.C."/>
        </authorList>
    </citation>
    <scope>NUCLEOTIDE SEQUENCE</scope>
    <source>
        <strain evidence="2">GSL018</strain>
    </source>
</reference>